<keyword evidence="3" id="KW-1185">Reference proteome</keyword>
<dbReference type="AlphaFoldDB" id="A0A4U6TSR6"/>
<feature type="compositionally biased region" description="Basic and acidic residues" evidence="1">
    <location>
        <begin position="16"/>
        <end position="29"/>
    </location>
</feature>
<dbReference type="Proteomes" id="UP000298652">
    <property type="component" value="Chromosome 7"/>
</dbReference>
<dbReference type="Gramene" id="TKW04113">
    <property type="protein sequence ID" value="TKW04113"/>
    <property type="gene ID" value="SEVIR_7G088500v2"/>
</dbReference>
<feature type="region of interest" description="Disordered" evidence="1">
    <location>
        <begin position="1"/>
        <end position="32"/>
    </location>
</feature>
<name>A0A4U6TSR6_SETVI</name>
<gene>
    <name evidence="2" type="ORF">SEVIR_7G088500v2</name>
</gene>
<evidence type="ECO:0000313" key="2">
    <source>
        <dbReference type="EMBL" id="TKW04113.1"/>
    </source>
</evidence>
<feature type="compositionally biased region" description="Basic and acidic residues" evidence="1">
    <location>
        <begin position="59"/>
        <end position="70"/>
    </location>
</feature>
<feature type="region of interest" description="Disordered" evidence="1">
    <location>
        <begin position="47"/>
        <end position="122"/>
    </location>
</feature>
<sequence length="122" mass="13021">MGVGEAVAAGGKRKLERCGCGKRPKDDRRGARRPLVFGMIAAVLGDPSLPRGAPLRGPHLPDLRLRRGDMGHQSVVAPGGPSASVGRRRRPGLRPLIPGRPPDVRLPAQLSLLQDQPERHTA</sequence>
<accession>A0A4U6TSR6</accession>
<dbReference type="EMBL" id="CM016558">
    <property type="protein sequence ID" value="TKW04113.1"/>
    <property type="molecule type" value="Genomic_DNA"/>
</dbReference>
<evidence type="ECO:0000313" key="3">
    <source>
        <dbReference type="Proteomes" id="UP000298652"/>
    </source>
</evidence>
<evidence type="ECO:0000256" key="1">
    <source>
        <dbReference type="SAM" id="MobiDB-lite"/>
    </source>
</evidence>
<protein>
    <submittedName>
        <fullName evidence="2">Uncharacterized protein</fullName>
    </submittedName>
</protein>
<reference evidence="2" key="1">
    <citation type="submission" date="2019-03" db="EMBL/GenBank/DDBJ databases">
        <title>WGS assembly of Setaria viridis.</title>
        <authorList>
            <person name="Huang P."/>
            <person name="Jenkins J."/>
            <person name="Grimwood J."/>
            <person name="Barry K."/>
            <person name="Healey A."/>
            <person name="Mamidi S."/>
            <person name="Sreedasyam A."/>
            <person name="Shu S."/>
            <person name="Feldman M."/>
            <person name="Wu J."/>
            <person name="Yu Y."/>
            <person name="Chen C."/>
            <person name="Johnson J."/>
            <person name="Rokhsar D."/>
            <person name="Baxter I."/>
            <person name="Schmutz J."/>
            <person name="Brutnell T."/>
            <person name="Kellogg E."/>
        </authorList>
    </citation>
    <scope>NUCLEOTIDE SEQUENCE [LARGE SCALE GENOMIC DNA]</scope>
</reference>
<proteinExistence type="predicted"/>
<organism evidence="2 3">
    <name type="scientific">Setaria viridis</name>
    <name type="common">Green bristlegrass</name>
    <name type="synonym">Setaria italica subsp. viridis</name>
    <dbReference type="NCBI Taxonomy" id="4556"/>
    <lineage>
        <taxon>Eukaryota</taxon>
        <taxon>Viridiplantae</taxon>
        <taxon>Streptophyta</taxon>
        <taxon>Embryophyta</taxon>
        <taxon>Tracheophyta</taxon>
        <taxon>Spermatophyta</taxon>
        <taxon>Magnoliopsida</taxon>
        <taxon>Liliopsida</taxon>
        <taxon>Poales</taxon>
        <taxon>Poaceae</taxon>
        <taxon>PACMAD clade</taxon>
        <taxon>Panicoideae</taxon>
        <taxon>Panicodae</taxon>
        <taxon>Paniceae</taxon>
        <taxon>Cenchrinae</taxon>
        <taxon>Setaria</taxon>
    </lineage>
</organism>